<evidence type="ECO:0000256" key="8">
    <source>
        <dbReference type="ARBA" id="ARBA00023136"/>
    </source>
</evidence>
<evidence type="ECO:0000313" key="13">
    <source>
        <dbReference type="Proteomes" id="UP000624709"/>
    </source>
</evidence>
<dbReference type="Gene3D" id="3.30.450.20">
    <property type="entry name" value="PAS domain"/>
    <property type="match status" value="1"/>
</dbReference>
<keyword evidence="13" id="KW-1185">Reference proteome</keyword>
<evidence type="ECO:0000256" key="10">
    <source>
        <dbReference type="SAM" id="Phobius"/>
    </source>
</evidence>
<dbReference type="InterPro" id="IPR005467">
    <property type="entry name" value="His_kinase_dom"/>
</dbReference>
<dbReference type="SUPFAM" id="SSF47384">
    <property type="entry name" value="Homodimeric domain of signal transducing histidine kinase"/>
    <property type="match status" value="1"/>
</dbReference>
<dbReference type="PROSITE" id="PS50109">
    <property type="entry name" value="HIS_KIN"/>
    <property type="match status" value="1"/>
</dbReference>
<evidence type="ECO:0000256" key="1">
    <source>
        <dbReference type="ARBA" id="ARBA00000085"/>
    </source>
</evidence>
<evidence type="ECO:0000256" key="6">
    <source>
        <dbReference type="ARBA" id="ARBA00022777"/>
    </source>
</evidence>
<dbReference type="InterPro" id="IPR003661">
    <property type="entry name" value="HisK_dim/P_dom"/>
</dbReference>
<keyword evidence="4" id="KW-0597">Phosphoprotein</keyword>
<dbReference type="EMBL" id="BOMS01000057">
    <property type="protein sequence ID" value="GIE68147.1"/>
    <property type="molecule type" value="Genomic_DNA"/>
</dbReference>
<dbReference type="CDD" id="cd00130">
    <property type="entry name" value="PAS"/>
    <property type="match status" value="1"/>
</dbReference>
<dbReference type="InterPro" id="IPR003594">
    <property type="entry name" value="HATPase_dom"/>
</dbReference>
<dbReference type="PRINTS" id="PR00344">
    <property type="entry name" value="BCTRLSENSOR"/>
</dbReference>
<dbReference type="InterPro" id="IPR050351">
    <property type="entry name" value="BphY/WalK/GraS-like"/>
</dbReference>
<dbReference type="InterPro" id="IPR036890">
    <property type="entry name" value="HATPase_C_sf"/>
</dbReference>
<proteinExistence type="predicted"/>
<keyword evidence="10" id="KW-1133">Transmembrane helix</keyword>
<dbReference type="Gene3D" id="3.30.565.10">
    <property type="entry name" value="Histidine kinase-like ATPase, C-terminal domain"/>
    <property type="match status" value="1"/>
</dbReference>
<dbReference type="CDD" id="cd00082">
    <property type="entry name" value="HisKA"/>
    <property type="match status" value="1"/>
</dbReference>
<dbReference type="InterPro" id="IPR036097">
    <property type="entry name" value="HisK_dim/P_sf"/>
</dbReference>
<keyword evidence="7" id="KW-0902">Two-component regulatory system</keyword>
<comment type="subcellular location">
    <subcellularLocation>
        <location evidence="2">Cell membrane</location>
    </subcellularLocation>
</comment>
<dbReference type="RefSeq" id="WP_203826515.1">
    <property type="nucleotide sequence ID" value="NZ_BAAATY010000003.1"/>
</dbReference>
<keyword evidence="10" id="KW-0812">Transmembrane</keyword>
<keyword evidence="5" id="KW-0808">Transferase</keyword>
<accession>A0ABQ4BBW0</accession>
<evidence type="ECO:0000259" key="11">
    <source>
        <dbReference type="PROSITE" id="PS50109"/>
    </source>
</evidence>
<keyword evidence="6" id="KW-0418">Kinase</keyword>
<dbReference type="InterPro" id="IPR004358">
    <property type="entry name" value="Sig_transdc_His_kin-like_C"/>
</dbReference>
<dbReference type="PANTHER" id="PTHR42878">
    <property type="entry name" value="TWO-COMPONENT HISTIDINE KINASE"/>
    <property type="match status" value="1"/>
</dbReference>
<keyword evidence="8 10" id="KW-0472">Membrane</keyword>
<evidence type="ECO:0000256" key="4">
    <source>
        <dbReference type="ARBA" id="ARBA00022553"/>
    </source>
</evidence>
<dbReference type="InterPro" id="IPR000014">
    <property type="entry name" value="PAS"/>
</dbReference>
<dbReference type="SMART" id="SM00387">
    <property type="entry name" value="HATPase_c"/>
    <property type="match status" value="1"/>
</dbReference>
<dbReference type="EC" id="2.7.13.3" evidence="3"/>
<evidence type="ECO:0000313" key="12">
    <source>
        <dbReference type="EMBL" id="GIE68147.1"/>
    </source>
</evidence>
<dbReference type="Pfam" id="PF08448">
    <property type="entry name" value="PAS_4"/>
    <property type="match status" value="1"/>
</dbReference>
<organism evidence="12 13">
    <name type="scientific">Actinoplanes palleronii</name>
    <dbReference type="NCBI Taxonomy" id="113570"/>
    <lineage>
        <taxon>Bacteria</taxon>
        <taxon>Bacillati</taxon>
        <taxon>Actinomycetota</taxon>
        <taxon>Actinomycetes</taxon>
        <taxon>Micromonosporales</taxon>
        <taxon>Micromonosporaceae</taxon>
        <taxon>Actinoplanes</taxon>
    </lineage>
</organism>
<evidence type="ECO:0000256" key="9">
    <source>
        <dbReference type="ARBA" id="ARBA00039401"/>
    </source>
</evidence>
<evidence type="ECO:0000256" key="5">
    <source>
        <dbReference type="ARBA" id="ARBA00022679"/>
    </source>
</evidence>
<reference evidence="12 13" key="1">
    <citation type="submission" date="2021-01" db="EMBL/GenBank/DDBJ databases">
        <title>Whole genome shotgun sequence of Actinoplanes palleronii NBRC 14916.</title>
        <authorList>
            <person name="Komaki H."/>
            <person name="Tamura T."/>
        </authorList>
    </citation>
    <scope>NUCLEOTIDE SEQUENCE [LARGE SCALE GENOMIC DNA]</scope>
    <source>
        <strain evidence="12 13">NBRC 14916</strain>
    </source>
</reference>
<dbReference type="PANTHER" id="PTHR42878:SF15">
    <property type="entry name" value="BACTERIOPHYTOCHROME"/>
    <property type="match status" value="1"/>
</dbReference>
<comment type="caution">
    <text evidence="12">The sequence shown here is derived from an EMBL/GenBank/DDBJ whole genome shotgun (WGS) entry which is preliminary data.</text>
</comment>
<gene>
    <name evidence="12" type="ORF">Apa02nite_042550</name>
</gene>
<dbReference type="SUPFAM" id="SSF55785">
    <property type="entry name" value="PYP-like sensor domain (PAS domain)"/>
    <property type="match status" value="1"/>
</dbReference>
<dbReference type="Gene3D" id="1.10.287.130">
    <property type="match status" value="1"/>
</dbReference>
<protein>
    <recommendedName>
        <fullName evidence="9">Sensor-like histidine kinase SenX3</fullName>
        <ecNumber evidence="3">2.7.13.3</ecNumber>
    </recommendedName>
</protein>
<dbReference type="SMART" id="SM00388">
    <property type="entry name" value="HisKA"/>
    <property type="match status" value="1"/>
</dbReference>
<dbReference type="SUPFAM" id="SSF55874">
    <property type="entry name" value="ATPase domain of HSP90 chaperone/DNA topoisomerase II/histidine kinase"/>
    <property type="match status" value="1"/>
</dbReference>
<dbReference type="InterPro" id="IPR013656">
    <property type="entry name" value="PAS_4"/>
</dbReference>
<dbReference type="Proteomes" id="UP000624709">
    <property type="component" value="Unassembled WGS sequence"/>
</dbReference>
<dbReference type="Pfam" id="PF00512">
    <property type="entry name" value="HisKA"/>
    <property type="match status" value="1"/>
</dbReference>
<evidence type="ECO:0000256" key="2">
    <source>
        <dbReference type="ARBA" id="ARBA00004236"/>
    </source>
</evidence>
<feature type="transmembrane region" description="Helical" evidence="10">
    <location>
        <begin position="6"/>
        <end position="25"/>
    </location>
</feature>
<sequence>MSTKLVVAASAVVGVVGGVLVALLVSRSPIRDCGKPGARLSRDEMEAFFEHTPAALHVKNLDGRYLMANRTARRNLGHGDEGVSLVGTTVGEHLPATTASRITAGDRKVAETLESVELEVPIELPGEPSRWYLSIRFPLLSKAGVLFGTGGIALDITTRKATQEEVTRLNEDLGEAVRELDAFAYSVSHDLRAPLRSATGFSQILLDRYASALDRTGQDYLRRVLAASERMTRMVDDLLALSHLGGVDPVVETVDLTRMTHDVIDEIRCRETSRDVQVVVADGLTVSADAGLLLVVVQNLLTNAWKFTAQRDDARIEVGAGRQTGHHSEFFVRDNGAGFDMAYADKLFVPFQRLHDAGEFPGTGIGLATTRRAIARQGGRIWATAAPGHGATFTFTLPAVDQAGRFPPPCAHSG</sequence>
<feature type="domain" description="Histidine kinase" evidence="11">
    <location>
        <begin position="186"/>
        <end position="401"/>
    </location>
</feature>
<evidence type="ECO:0000256" key="3">
    <source>
        <dbReference type="ARBA" id="ARBA00012438"/>
    </source>
</evidence>
<dbReference type="InterPro" id="IPR035965">
    <property type="entry name" value="PAS-like_dom_sf"/>
</dbReference>
<comment type="catalytic activity">
    <reaction evidence="1">
        <text>ATP + protein L-histidine = ADP + protein N-phospho-L-histidine.</text>
        <dbReference type="EC" id="2.7.13.3"/>
    </reaction>
</comment>
<dbReference type="Pfam" id="PF02518">
    <property type="entry name" value="HATPase_c"/>
    <property type="match status" value="1"/>
</dbReference>
<evidence type="ECO:0000256" key="7">
    <source>
        <dbReference type="ARBA" id="ARBA00023012"/>
    </source>
</evidence>
<name>A0ABQ4BBW0_9ACTN</name>